<evidence type="ECO:0000313" key="7">
    <source>
        <dbReference type="Proteomes" id="UP000268014"/>
    </source>
</evidence>
<accession>A0A0N4WYI4</accession>
<feature type="domain" description="ARID" evidence="5">
    <location>
        <begin position="34"/>
        <end position="116"/>
    </location>
</feature>
<keyword evidence="3" id="KW-0539">Nucleus</keyword>
<evidence type="ECO:0000256" key="1">
    <source>
        <dbReference type="ARBA" id="ARBA00023015"/>
    </source>
</evidence>
<keyword evidence="7" id="KW-1185">Reference proteome</keyword>
<feature type="compositionally biased region" description="Polar residues" evidence="4">
    <location>
        <begin position="12"/>
        <end position="21"/>
    </location>
</feature>
<protein>
    <submittedName>
        <fullName evidence="8">ARID domain-containing protein</fullName>
    </submittedName>
</protein>
<proteinExistence type="predicted"/>
<dbReference type="STRING" id="6290.A0A0N4WYI4"/>
<feature type="compositionally biased region" description="Acidic residues" evidence="4">
    <location>
        <begin position="24"/>
        <end position="33"/>
    </location>
</feature>
<dbReference type="AlphaFoldDB" id="A0A0N4WYI4"/>
<evidence type="ECO:0000256" key="3">
    <source>
        <dbReference type="ARBA" id="ARBA00023242"/>
    </source>
</evidence>
<dbReference type="InterPro" id="IPR001606">
    <property type="entry name" value="ARID_dom"/>
</dbReference>
<evidence type="ECO:0000256" key="4">
    <source>
        <dbReference type="SAM" id="MobiDB-lite"/>
    </source>
</evidence>
<dbReference type="SMART" id="SM01014">
    <property type="entry name" value="ARID"/>
    <property type="match status" value="1"/>
</dbReference>
<dbReference type="CDD" id="cd16100">
    <property type="entry name" value="ARID"/>
    <property type="match status" value="1"/>
</dbReference>
<dbReference type="PANTHER" id="PTHR13964">
    <property type="entry name" value="RBP-RELATED"/>
    <property type="match status" value="1"/>
</dbReference>
<evidence type="ECO:0000313" key="8">
    <source>
        <dbReference type="WBParaSite" id="HPLM_0001693801-mRNA-1"/>
    </source>
</evidence>
<evidence type="ECO:0000256" key="2">
    <source>
        <dbReference type="ARBA" id="ARBA00023163"/>
    </source>
</evidence>
<reference evidence="8" key="1">
    <citation type="submission" date="2017-02" db="UniProtKB">
        <authorList>
            <consortium name="WormBaseParasite"/>
        </authorList>
    </citation>
    <scope>IDENTIFICATION</scope>
</reference>
<reference evidence="6 7" key="2">
    <citation type="submission" date="2018-11" db="EMBL/GenBank/DDBJ databases">
        <authorList>
            <consortium name="Pathogen Informatics"/>
        </authorList>
    </citation>
    <scope>NUCLEOTIDE SEQUENCE [LARGE SCALE GENOMIC DNA]</scope>
    <source>
        <strain evidence="6 7">MHpl1</strain>
    </source>
</reference>
<dbReference type="GO" id="GO:0006357">
    <property type="term" value="P:regulation of transcription by RNA polymerase II"/>
    <property type="evidence" value="ECO:0007669"/>
    <property type="project" value="TreeGrafter"/>
</dbReference>
<sequence length="116" mass="13102">MDAEDNIGDSVENANPLSNVPTPIDEEIDESDEEEKRVSFVAQFYNFLELRGSPIEDAPLMGGREIDLYDLYNAVQELGGFNRVTKLQLWNEVLIKLNLQGNPEATPDTIKEAYVR</sequence>
<dbReference type="PANTHER" id="PTHR13964:SF27">
    <property type="entry name" value="HAT-TRICK, ISOFORM D"/>
    <property type="match status" value="1"/>
</dbReference>
<dbReference type="GO" id="GO:0000976">
    <property type="term" value="F:transcription cis-regulatory region binding"/>
    <property type="evidence" value="ECO:0007669"/>
    <property type="project" value="TreeGrafter"/>
</dbReference>
<dbReference type="OrthoDB" id="10068428at2759"/>
<dbReference type="WBParaSite" id="HPLM_0001693801-mRNA-1">
    <property type="protein sequence ID" value="HPLM_0001693801-mRNA-1"/>
    <property type="gene ID" value="HPLM_0001693801"/>
</dbReference>
<dbReference type="InterPro" id="IPR051232">
    <property type="entry name" value="ARID/SWI1_ChromRemod"/>
</dbReference>
<dbReference type="Proteomes" id="UP000268014">
    <property type="component" value="Unassembled WGS sequence"/>
</dbReference>
<gene>
    <name evidence="6" type="ORF">HPLM_LOCUS16930</name>
</gene>
<keyword evidence="1" id="KW-0805">Transcription regulation</keyword>
<dbReference type="SUPFAM" id="SSF46774">
    <property type="entry name" value="ARID-like"/>
    <property type="match status" value="1"/>
</dbReference>
<dbReference type="EMBL" id="UZAF01019669">
    <property type="protein sequence ID" value="VDO62496.1"/>
    <property type="molecule type" value="Genomic_DNA"/>
</dbReference>
<keyword evidence="2" id="KW-0804">Transcription</keyword>
<dbReference type="SMART" id="SM00501">
    <property type="entry name" value="BRIGHT"/>
    <property type="match status" value="1"/>
</dbReference>
<feature type="region of interest" description="Disordered" evidence="4">
    <location>
        <begin position="1"/>
        <end position="33"/>
    </location>
</feature>
<organism evidence="8">
    <name type="scientific">Haemonchus placei</name>
    <name type="common">Barber's pole worm</name>
    <dbReference type="NCBI Taxonomy" id="6290"/>
    <lineage>
        <taxon>Eukaryota</taxon>
        <taxon>Metazoa</taxon>
        <taxon>Ecdysozoa</taxon>
        <taxon>Nematoda</taxon>
        <taxon>Chromadorea</taxon>
        <taxon>Rhabditida</taxon>
        <taxon>Rhabditina</taxon>
        <taxon>Rhabditomorpha</taxon>
        <taxon>Strongyloidea</taxon>
        <taxon>Trichostrongylidae</taxon>
        <taxon>Haemonchus</taxon>
    </lineage>
</organism>
<dbReference type="Pfam" id="PF01388">
    <property type="entry name" value="ARID"/>
    <property type="match status" value="1"/>
</dbReference>
<dbReference type="GO" id="GO:0005634">
    <property type="term" value="C:nucleus"/>
    <property type="evidence" value="ECO:0007669"/>
    <property type="project" value="TreeGrafter"/>
</dbReference>
<dbReference type="Gene3D" id="1.10.150.60">
    <property type="entry name" value="ARID DNA-binding domain"/>
    <property type="match status" value="1"/>
</dbReference>
<evidence type="ECO:0000259" key="5">
    <source>
        <dbReference type="PROSITE" id="PS51011"/>
    </source>
</evidence>
<evidence type="ECO:0000313" key="6">
    <source>
        <dbReference type="EMBL" id="VDO62496.1"/>
    </source>
</evidence>
<dbReference type="PROSITE" id="PS51011">
    <property type="entry name" value="ARID"/>
    <property type="match status" value="1"/>
</dbReference>
<dbReference type="InterPro" id="IPR036431">
    <property type="entry name" value="ARID_dom_sf"/>
</dbReference>
<name>A0A0N4WYI4_HAEPC</name>